<sequence>MNFLSGTYGFDILSIFLLVLGMFFNFGEYSRYISYLLMIIVIFRALSKNTYKRNTELTKFTSIINKILGRFGKRLPYPLPKASLESYPILFRQMKSKWDQKRKYKKQYKIVKCPKCKQKLRLPRGQKSIIVTCKKCSNEFKMKT</sequence>
<evidence type="ECO:0000313" key="2">
    <source>
        <dbReference type="EMBL" id="PRR84103.1"/>
    </source>
</evidence>
<feature type="transmembrane region" description="Helical" evidence="1">
    <location>
        <begin position="32"/>
        <end position="47"/>
    </location>
</feature>
<dbReference type="RefSeq" id="WP_106058442.1">
    <property type="nucleotide sequence ID" value="NZ_PVXQ01000003.1"/>
</dbReference>
<dbReference type="Proteomes" id="UP000239471">
    <property type="component" value="Unassembled WGS sequence"/>
</dbReference>
<keyword evidence="1" id="KW-0472">Membrane</keyword>
<dbReference type="AlphaFoldDB" id="A0A2T0BJU9"/>
<accession>A0A2T0BJU9</accession>
<keyword evidence="3" id="KW-1185">Reference proteome</keyword>
<evidence type="ECO:0008006" key="4">
    <source>
        <dbReference type="Google" id="ProtNLM"/>
    </source>
</evidence>
<keyword evidence="1" id="KW-0812">Transmembrane</keyword>
<reference evidence="2 3" key="1">
    <citation type="submission" date="2018-03" db="EMBL/GenBank/DDBJ databases">
        <title>Genome sequence of Clostridium vincentii DSM 10228.</title>
        <authorList>
            <person name="Poehlein A."/>
            <person name="Daniel R."/>
        </authorList>
    </citation>
    <scope>NUCLEOTIDE SEQUENCE [LARGE SCALE GENOMIC DNA]</scope>
    <source>
        <strain evidence="2 3">DSM 10228</strain>
    </source>
</reference>
<feature type="transmembrane region" description="Helical" evidence="1">
    <location>
        <begin position="7"/>
        <end position="26"/>
    </location>
</feature>
<organism evidence="2 3">
    <name type="scientific">Clostridium vincentii</name>
    <dbReference type="NCBI Taxonomy" id="52704"/>
    <lineage>
        <taxon>Bacteria</taxon>
        <taxon>Bacillati</taxon>
        <taxon>Bacillota</taxon>
        <taxon>Clostridia</taxon>
        <taxon>Eubacteriales</taxon>
        <taxon>Clostridiaceae</taxon>
        <taxon>Clostridium</taxon>
    </lineage>
</organism>
<dbReference type="OrthoDB" id="3174166at2"/>
<gene>
    <name evidence="2" type="ORF">CLVI_04010</name>
</gene>
<comment type="caution">
    <text evidence="2">The sequence shown here is derived from an EMBL/GenBank/DDBJ whole genome shotgun (WGS) entry which is preliminary data.</text>
</comment>
<protein>
    <recommendedName>
        <fullName evidence="4">Zn-finger containing protein</fullName>
    </recommendedName>
</protein>
<dbReference type="EMBL" id="PVXQ01000003">
    <property type="protein sequence ID" value="PRR84103.1"/>
    <property type="molecule type" value="Genomic_DNA"/>
</dbReference>
<dbReference type="Gene3D" id="2.20.28.160">
    <property type="match status" value="1"/>
</dbReference>
<evidence type="ECO:0000313" key="3">
    <source>
        <dbReference type="Proteomes" id="UP000239471"/>
    </source>
</evidence>
<name>A0A2T0BJU9_9CLOT</name>
<keyword evidence="1" id="KW-1133">Transmembrane helix</keyword>
<proteinExistence type="predicted"/>
<evidence type="ECO:0000256" key="1">
    <source>
        <dbReference type="SAM" id="Phobius"/>
    </source>
</evidence>